<dbReference type="Proteomes" id="UP001465755">
    <property type="component" value="Unassembled WGS sequence"/>
</dbReference>
<keyword evidence="6 10" id="KW-0472">Membrane</keyword>
<proteinExistence type="inferred from homology"/>
<evidence type="ECO:0000256" key="3">
    <source>
        <dbReference type="ARBA" id="ARBA00022792"/>
    </source>
</evidence>
<dbReference type="GO" id="GO:0001405">
    <property type="term" value="C:PAM complex, Tim23 associated import motor"/>
    <property type="evidence" value="ECO:0007669"/>
    <property type="project" value="TreeGrafter"/>
</dbReference>
<keyword evidence="5" id="KW-0496">Mitochondrion</keyword>
<protein>
    <recommendedName>
        <fullName evidence="11">J domain-containing protein</fullName>
    </recommendedName>
</protein>
<comment type="function">
    <text evidence="8">Component of the PAM complex, a complex required for the translocation of transit peptide-containing proteins from the inner membrane into the mitochondrial matrix in an ATP-dependent manner.</text>
</comment>
<comment type="subcellular location">
    <subcellularLocation>
        <location evidence="1">Mitochondrion inner membrane</location>
        <topology evidence="1">Single-pass membrane protein</topology>
    </subcellularLocation>
</comment>
<evidence type="ECO:0000256" key="1">
    <source>
        <dbReference type="ARBA" id="ARBA00004434"/>
    </source>
</evidence>
<name>A0AAW1PBE2_9CHLO</name>
<comment type="caution">
    <text evidence="12">The sequence shown here is derived from an EMBL/GenBank/DDBJ whole genome shotgun (WGS) entry which is preliminary data.</text>
</comment>
<evidence type="ECO:0000256" key="2">
    <source>
        <dbReference type="ARBA" id="ARBA00022692"/>
    </source>
</evidence>
<dbReference type="FunFam" id="1.10.287.110:FF:000001">
    <property type="entry name" value="Import inner membrane translocase subunit tim14"/>
    <property type="match status" value="1"/>
</dbReference>
<organism evidence="12 13">
    <name type="scientific">Symbiochloris irregularis</name>
    <dbReference type="NCBI Taxonomy" id="706552"/>
    <lineage>
        <taxon>Eukaryota</taxon>
        <taxon>Viridiplantae</taxon>
        <taxon>Chlorophyta</taxon>
        <taxon>core chlorophytes</taxon>
        <taxon>Trebouxiophyceae</taxon>
        <taxon>Trebouxiales</taxon>
        <taxon>Trebouxiaceae</taxon>
        <taxon>Symbiochloris</taxon>
    </lineage>
</organism>
<evidence type="ECO:0000256" key="7">
    <source>
        <dbReference type="ARBA" id="ARBA00038105"/>
    </source>
</evidence>
<comment type="similarity">
    <text evidence="7">Belongs to the TIM14 family.</text>
</comment>
<accession>A0AAW1PBE2</accession>
<evidence type="ECO:0000256" key="4">
    <source>
        <dbReference type="ARBA" id="ARBA00022989"/>
    </source>
</evidence>
<keyword evidence="4 10" id="KW-1133">Transmembrane helix</keyword>
<dbReference type="InterPro" id="IPR001623">
    <property type="entry name" value="DnaJ_domain"/>
</dbReference>
<gene>
    <name evidence="12" type="ORF">WJX73_009041</name>
</gene>
<dbReference type="PANTHER" id="PTHR12763:SF28">
    <property type="entry name" value="GEO10507P1-RELATED"/>
    <property type="match status" value="1"/>
</dbReference>
<keyword evidence="13" id="KW-1185">Reference proteome</keyword>
<evidence type="ECO:0000256" key="8">
    <source>
        <dbReference type="ARBA" id="ARBA00059031"/>
    </source>
</evidence>
<dbReference type="SUPFAM" id="SSF46565">
    <property type="entry name" value="Chaperone J-domain"/>
    <property type="match status" value="1"/>
</dbReference>
<dbReference type="EMBL" id="JALJOQ010000045">
    <property type="protein sequence ID" value="KAK9805109.1"/>
    <property type="molecule type" value="Genomic_DNA"/>
</dbReference>
<dbReference type="GO" id="GO:0001671">
    <property type="term" value="F:ATPase activator activity"/>
    <property type="evidence" value="ECO:0007669"/>
    <property type="project" value="TreeGrafter"/>
</dbReference>
<evidence type="ECO:0000313" key="13">
    <source>
        <dbReference type="Proteomes" id="UP001465755"/>
    </source>
</evidence>
<dbReference type="InterPro" id="IPR036869">
    <property type="entry name" value="J_dom_sf"/>
</dbReference>
<feature type="transmembrane region" description="Helical" evidence="10">
    <location>
        <begin position="6"/>
        <end position="26"/>
    </location>
</feature>
<evidence type="ECO:0000256" key="9">
    <source>
        <dbReference type="ARBA" id="ARBA00063640"/>
    </source>
</evidence>
<evidence type="ECO:0000256" key="10">
    <source>
        <dbReference type="SAM" id="Phobius"/>
    </source>
</evidence>
<feature type="domain" description="J" evidence="11">
    <location>
        <begin position="51"/>
        <end position="110"/>
    </location>
</feature>
<dbReference type="AlphaFoldDB" id="A0AAW1PBE2"/>
<keyword evidence="3" id="KW-0999">Mitochondrion inner membrane</keyword>
<evidence type="ECO:0000259" key="11">
    <source>
        <dbReference type="PROSITE" id="PS50076"/>
    </source>
</evidence>
<dbReference type="Gene3D" id="1.10.287.110">
    <property type="entry name" value="DnaJ domain"/>
    <property type="match status" value="1"/>
</dbReference>
<dbReference type="GO" id="GO:0030150">
    <property type="term" value="P:protein import into mitochondrial matrix"/>
    <property type="evidence" value="ECO:0007669"/>
    <property type="project" value="TreeGrafter"/>
</dbReference>
<evidence type="ECO:0000256" key="6">
    <source>
        <dbReference type="ARBA" id="ARBA00023136"/>
    </source>
</evidence>
<comment type="subunit">
    <text evidence="9">Probable component of the PAM complex at least composed of a mitochondrial HSP70 protein, TIMM44 and TIMM14. The complex interacts with the TIMM23 component of the TIM17:23 complex.</text>
</comment>
<evidence type="ECO:0000256" key="5">
    <source>
        <dbReference type="ARBA" id="ARBA00023128"/>
    </source>
</evidence>
<dbReference type="PROSITE" id="PS50076">
    <property type="entry name" value="DNAJ_2"/>
    <property type="match status" value="1"/>
</dbReference>
<evidence type="ECO:0000313" key="12">
    <source>
        <dbReference type="EMBL" id="KAK9805109.1"/>
    </source>
</evidence>
<dbReference type="CDD" id="cd06257">
    <property type="entry name" value="DnaJ"/>
    <property type="match status" value="1"/>
</dbReference>
<keyword evidence="2 10" id="KW-0812">Transmembrane</keyword>
<dbReference type="PANTHER" id="PTHR12763">
    <property type="match status" value="1"/>
</dbReference>
<sequence>MATPVAAGIAVGVAAYAGKALVELAMKMRAAPPRMRQFYKGGFQSEMNRREAALILGLRESAPEERVKEAHRRIMIANHPDAGGSSLLATKINEAKDMLLGKSRNRSSAF</sequence>
<reference evidence="12 13" key="1">
    <citation type="journal article" date="2024" name="Nat. Commun.">
        <title>Phylogenomics reveals the evolutionary origins of lichenization in chlorophyte algae.</title>
        <authorList>
            <person name="Puginier C."/>
            <person name="Libourel C."/>
            <person name="Otte J."/>
            <person name="Skaloud P."/>
            <person name="Haon M."/>
            <person name="Grisel S."/>
            <person name="Petersen M."/>
            <person name="Berrin J.G."/>
            <person name="Delaux P.M."/>
            <person name="Dal Grande F."/>
            <person name="Keller J."/>
        </authorList>
    </citation>
    <scope>NUCLEOTIDE SEQUENCE [LARGE SCALE GENOMIC DNA]</scope>
    <source>
        <strain evidence="12 13">SAG 2036</strain>
    </source>
</reference>
<dbReference type="SMART" id="SM00271">
    <property type="entry name" value="DnaJ"/>
    <property type="match status" value="1"/>
</dbReference>